<comment type="subcellular location">
    <subcellularLocation>
        <location evidence="1">Cell membrane</location>
        <topology evidence="1">Multi-pass membrane protein</topology>
    </subcellularLocation>
</comment>
<dbReference type="AlphaFoldDB" id="A0A2M6YCJ5"/>
<evidence type="ECO:0000256" key="7">
    <source>
        <dbReference type="SAM" id="Phobius"/>
    </source>
</evidence>
<organism evidence="9 10">
    <name type="scientific">Candidatus Berkelbacteria bacterium CG08_land_8_20_14_0_20_39_8</name>
    <dbReference type="NCBI Taxonomy" id="1974511"/>
    <lineage>
        <taxon>Bacteria</taxon>
        <taxon>Candidatus Berkelbacteria</taxon>
    </lineage>
</organism>
<dbReference type="Gene3D" id="1.20.1250.20">
    <property type="entry name" value="MFS general substrate transporter like domains"/>
    <property type="match status" value="2"/>
</dbReference>
<feature type="transmembrane region" description="Helical" evidence="7">
    <location>
        <begin position="86"/>
        <end position="107"/>
    </location>
</feature>
<dbReference type="InterPro" id="IPR036259">
    <property type="entry name" value="MFS_trans_sf"/>
</dbReference>
<evidence type="ECO:0000256" key="1">
    <source>
        <dbReference type="ARBA" id="ARBA00004651"/>
    </source>
</evidence>
<dbReference type="SUPFAM" id="SSF103473">
    <property type="entry name" value="MFS general substrate transporter"/>
    <property type="match status" value="1"/>
</dbReference>
<sequence length="311" mass="33752">TTIPSVIFGPFSGVLTDRVRYKKVLIYTNILRFLVALLLIPAANNTLAILEIIFLMATITQFFAPAEMSSIPLIVDRDEIIAANSVYITTLYGALIIGYGIAGPLLAVIGSKWLFILAAIAFLVSAFSINSMSDYDKKESAGNLTIFNLAKNIVSVWQSTKEGIFYIRNKQNILGSMIKLAVGWAMLGAFIVVLPGFAELTVNISAKLAGLVLIAPAGVGMLIASYLLNKHKNWPKNKIIIVGFVICGFTLLTLSLYNLYAFLSFAIVIAVVLMVVLGLSAAFVYISSQTLLHLNSDIKMRGRVFGISAML</sequence>
<feature type="non-terminal residue" evidence="9">
    <location>
        <position position="311"/>
    </location>
</feature>
<name>A0A2M6YCJ5_9BACT</name>
<feature type="domain" description="Major facilitator superfamily (MFS) profile" evidence="8">
    <location>
        <begin position="1"/>
        <end position="311"/>
    </location>
</feature>
<evidence type="ECO:0000256" key="3">
    <source>
        <dbReference type="ARBA" id="ARBA00022475"/>
    </source>
</evidence>
<feature type="transmembrane region" description="Helical" evidence="7">
    <location>
        <begin position="239"/>
        <end position="257"/>
    </location>
</feature>
<dbReference type="InterPro" id="IPR020846">
    <property type="entry name" value="MFS_dom"/>
</dbReference>
<feature type="transmembrane region" description="Helical" evidence="7">
    <location>
        <begin position="48"/>
        <end position="66"/>
    </location>
</feature>
<comment type="caution">
    <text evidence="9">The sequence shown here is derived from an EMBL/GenBank/DDBJ whole genome shotgun (WGS) entry which is preliminary data.</text>
</comment>
<evidence type="ECO:0000313" key="9">
    <source>
        <dbReference type="EMBL" id="PIU24411.1"/>
    </source>
</evidence>
<proteinExistence type="predicted"/>
<dbReference type="PROSITE" id="PS50850">
    <property type="entry name" value="MFS"/>
    <property type="match status" value="1"/>
</dbReference>
<feature type="transmembrane region" description="Helical" evidence="7">
    <location>
        <begin position="24"/>
        <end position="42"/>
    </location>
</feature>
<keyword evidence="2" id="KW-0813">Transport</keyword>
<evidence type="ECO:0000256" key="5">
    <source>
        <dbReference type="ARBA" id="ARBA00022989"/>
    </source>
</evidence>
<evidence type="ECO:0000256" key="2">
    <source>
        <dbReference type="ARBA" id="ARBA00022448"/>
    </source>
</evidence>
<reference evidence="10" key="1">
    <citation type="submission" date="2017-09" db="EMBL/GenBank/DDBJ databases">
        <title>Depth-based differentiation of microbial function through sediment-hosted aquifers and enrichment of novel symbionts in the deep terrestrial subsurface.</title>
        <authorList>
            <person name="Probst A.J."/>
            <person name="Ladd B."/>
            <person name="Jarett J.K."/>
            <person name="Geller-Mcgrath D.E."/>
            <person name="Sieber C.M.K."/>
            <person name="Emerson J.B."/>
            <person name="Anantharaman K."/>
            <person name="Thomas B.C."/>
            <person name="Malmstrom R."/>
            <person name="Stieglmeier M."/>
            <person name="Klingl A."/>
            <person name="Woyke T."/>
            <person name="Ryan C.M."/>
            <person name="Banfield J.F."/>
        </authorList>
    </citation>
    <scope>NUCLEOTIDE SEQUENCE [LARGE SCALE GENOMIC DNA]</scope>
</reference>
<dbReference type="InterPro" id="IPR011701">
    <property type="entry name" value="MFS"/>
</dbReference>
<feature type="transmembrane region" description="Helical" evidence="7">
    <location>
        <begin position="204"/>
        <end position="227"/>
    </location>
</feature>
<gene>
    <name evidence="9" type="ORF">COT12_01215</name>
</gene>
<feature type="transmembrane region" description="Helical" evidence="7">
    <location>
        <begin position="113"/>
        <end position="130"/>
    </location>
</feature>
<keyword evidence="4 7" id="KW-0812">Transmembrane</keyword>
<dbReference type="EMBL" id="PEXI01000041">
    <property type="protein sequence ID" value="PIU24411.1"/>
    <property type="molecule type" value="Genomic_DNA"/>
</dbReference>
<feature type="transmembrane region" description="Helical" evidence="7">
    <location>
        <begin position="177"/>
        <end position="198"/>
    </location>
</feature>
<evidence type="ECO:0000313" key="10">
    <source>
        <dbReference type="Proteomes" id="UP000229896"/>
    </source>
</evidence>
<dbReference type="PANTHER" id="PTHR43266">
    <property type="entry name" value="MACROLIDE-EFFLUX PROTEIN"/>
    <property type="match status" value="1"/>
</dbReference>
<dbReference type="CDD" id="cd06173">
    <property type="entry name" value="MFS_MefA_like"/>
    <property type="match status" value="1"/>
</dbReference>
<evidence type="ECO:0000259" key="8">
    <source>
        <dbReference type="PROSITE" id="PS50850"/>
    </source>
</evidence>
<evidence type="ECO:0000256" key="4">
    <source>
        <dbReference type="ARBA" id="ARBA00022692"/>
    </source>
</evidence>
<dbReference type="PANTHER" id="PTHR43266:SF2">
    <property type="entry name" value="MAJOR FACILITATOR SUPERFAMILY (MFS) PROFILE DOMAIN-CONTAINING PROTEIN"/>
    <property type="match status" value="1"/>
</dbReference>
<dbReference type="Pfam" id="PF07690">
    <property type="entry name" value="MFS_1"/>
    <property type="match status" value="1"/>
</dbReference>
<keyword evidence="6 7" id="KW-0472">Membrane</keyword>
<feature type="transmembrane region" description="Helical" evidence="7">
    <location>
        <begin position="263"/>
        <end position="286"/>
    </location>
</feature>
<dbReference type="GO" id="GO:0022857">
    <property type="term" value="F:transmembrane transporter activity"/>
    <property type="evidence" value="ECO:0007669"/>
    <property type="project" value="InterPro"/>
</dbReference>
<dbReference type="Proteomes" id="UP000229896">
    <property type="component" value="Unassembled WGS sequence"/>
</dbReference>
<keyword evidence="3" id="KW-1003">Cell membrane</keyword>
<feature type="non-terminal residue" evidence="9">
    <location>
        <position position="1"/>
    </location>
</feature>
<dbReference type="GO" id="GO:0005886">
    <property type="term" value="C:plasma membrane"/>
    <property type="evidence" value="ECO:0007669"/>
    <property type="project" value="UniProtKB-SubCell"/>
</dbReference>
<protein>
    <recommendedName>
        <fullName evidence="8">Major facilitator superfamily (MFS) profile domain-containing protein</fullName>
    </recommendedName>
</protein>
<evidence type="ECO:0000256" key="6">
    <source>
        <dbReference type="ARBA" id="ARBA00023136"/>
    </source>
</evidence>
<keyword evidence="5 7" id="KW-1133">Transmembrane helix</keyword>
<accession>A0A2M6YCJ5</accession>